<dbReference type="CDD" id="cd05656">
    <property type="entry name" value="M42_Frv"/>
    <property type="match status" value="1"/>
</dbReference>
<evidence type="ECO:0000313" key="10">
    <source>
        <dbReference type="Proteomes" id="UP001178288"/>
    </source>
</evidence>
<name>A0AA95MQP6_9BACI</name>
<protein>
    <submittedName>
        <fullName evidence="9">M42 family metallopeptidase</fullName>
    </submittedName>
</protein>
<keyword evidence="3" id="KW-0645">Protease</keyword>
<keyword evidence="10" id="KW-1185">Reference proteome</keyword>
<organism evidence="9 10">
    <name type="scientific">Neobacillus novalis</name>
    <dbReference type="NCBI Taxonomy" id="220687"/>
    <lineage>
        <taxon>Bacteria</taxon>
        <taxon>Bacillati</taxon>
        <taxon>Bacillota</taxon>
        <taxon>Bacilli</taxon>
        <taxon>Bacillales</taxon>
        <taxon>Bacillaceae</taxon>
        <taxon>Neobacillus</taxon>
    </lineage>
</organism>
<evidence type="ECO:0000256" key="2">
    <source>
        <dbReference type="ARBA" id="ARBA00022438"/>
    </source>
</evidence>
<comment type="similarity">
    <text evidence="1 6">Belongs to the peptidase M42 family.</text>
</comment>
<feature type="binding site" evidence="8">
    <location>
        <position position="234"/>
    </location>
    <ligand>
        <name>Zn(2+)</name>
        <dbReference type="ChEBI" id="CHEBI:29105"/>
        <label>1</label>
    </ligand>
</feature>
<dbReference type="SUPFAM" id="SSF101821">
    <property type="entry name" value="Aminopeptidase/glucanase lid domain"/>
    <property type="match status" value="1"/>
</dbReference>
<feature type="binding site" evidence="8">
    <location>
        <position position="65"/>
    </location>
    <ligand>
        <name>Zn(2+)</name>
        <dbReference type="ChEBI" id="CHEBI:29105"/>
        <label>1</label>
    </ligand>
</feature>
<keyword evidence="5" id="KW-0378">Hydrolase</keyword>
<dbReference type="Gene3D" id="3.40.630.10">
    <property type="entry name" value="Zn peptidases"/>
    <property type="match status" value="1"/>
</dbReference>
<evidence type="ECO:0000256" key="4">
    <source>
        <dbReference type="ARBA" id="ARBA00022723"/>
    </source>
</evidence>
<evidence type="ECO:0000313" key="9">
    <source>
        <dbReference type="EMBL" id="WHY86589.1"/>
    </source>
</evidence>
<dbReference type="PANTHER" id="PTHR32481:SF0">
    <property type="entry name" value="AMINOPEPTIDASE YPDE-RELATED"/>
    <property type="match status" value="1"/>
</dbReference>
<dbReference type="RefSeq" id="WP_066097187.1">
    <property type="nucleotide sequence ID" value="NZ_CP126114.1"/>
</dbReference>
<dbReference type="Pfam" id="PF05343">
    <property type="entry name" value="Peptidase_M42"/>
    <property type="match status" value="1"/>
</dbReference>
<dbReference type="AlphaFoldDB" id="A0AA95MQP6"/>
<dbReference type="Gene3D" id="2.40.30.40">
    <property type="entry name" value="Peptidase M42, domain 2"/>
    <property type="match status" value="1"/>
</dbReference>
<keyword evidence="2" id="KW-0031">Aminopeptidase</keyword>
<dbReference type="GO" id="GO:0004177">
    <property type="term" value="F:aminopeptidase activity"/>
    <property type="evidence" value="ECO:0007669"/>
    <property type="project" value="UniProtKB-UniRule"/>
</dbReference>
<dbReference type="InterPro" id="IPR008007">
    <property type="entry name" value="Peptidase_M42"/>
</dbReference>
<evidence type="ECO:0000256" key="5">
    <source>
        <dbReference type="ARBA" id="ARBA00022801"/>
    </source>
</evidence>
<dbReference type="GO" id="GO:0006508">
    <property type="term" value="P:proteolysis"/>
    <property type="evidence" value="ECO:0007669"/>
    <property type="project" value="UniProtKB-KW"/>
</dbReference>
<feature type="binding site" evidence="8">
    <location>
        <position position="179"/>
    </location>
    <ligand>
        <name>Zn(2+)</name>
        <dbReference type="ChEBI" id="CHEBI:29105"/>
        <label>2</label>
    </ligand>
</feature>
<feature type="binding site" evidence="8">
    <location>
        <position position="322"/>
    </location>
    <ligand>
        <name>Zn(2+)</name>
        <dbReference type="ChEBI" id="CHEBI:29105"/>
        <label>2</label>
    </ligand>
</feature>
<dbReference type="EMBL" id="CP126114">
    <property type="protein sequence ID" value="WHY86589.1"/>
    <property type="molecule type" value="Genomic_DNA"/>
</dbReference>
<evidence type="ECO:0000256" key="1">
    <source>
        <dbReference type="ARBA" id="ARBA00006272"/>
    </source>
</evidence>
<keyword evidence="4 8" id="KW-0479">Metal-binding</keyword>
<dbReference type="PIRSF" id="PIRSF001123">
    <property type="entry name" value="PepA_GA"/>
    <property type="match status" value="1"/>
</dbReference>
<comment type="cofactor">
    <cofactor evidence="8">
        <name>a divalent metal cation</name>
        <dbReference type="ChEBI" id="CHEBI:60240"/>
    </cofactor>
    <text evidence="8">Binds 2 divalent metal cations per subunit.</text>
</comment>
<proteinExistence type="inferred from homology"/>
<dbReference type="InterPro" id="IPR051464">
    <property type="entry name" value="Peptidase_M42_aminopept"/>
</dbReference>
<gene>
    <name evidence="9" type="ORF">QNH39_01455</name>
</gene>
<evidence type="ECO:0000256" key="3">
    <source>
        <dbReference type="ARBA" id="ARBA00022670"/>
    </source>
</evidence>
<evidence type="ECO:0000256" key="7">
    <source>
        <dbReference type="PIRSR" id="PIRSR001123-1"/>
    </source>
</evidence>
<evidence type="ECO:0000256" key="6">
    <source>
        <dbReference type="PIRNR" id="PIRNR001123"/>
    </source>
</evidence>
<dbReference type="Proteomes" id="UP001178288">
    <property type="component" value="Chromosome"/>
</dbReference>
<dbReference type="PANTHER" id="PTHR32481">
    <property type="entry name" value="AMINOPEPTIDASE"/>
    <property type="match status" value="1"/>
</dbReference>
<dbReference type="KEGG" id="nnv:QNH39_01455"/>
<dbReference type="InterPro" id="IPR023367">
    <property type="entry name" value="Peptidase_M42_dom2"/>
</dbReference>
<accession>A0AA95MQP6</accession>
<dbReference type="SUPFAM" id="SSF53187">
    <property type="entry name" value="Zn-dependent exopeptidases"/>
    <property type="match status" value="1"/>
</dbReference>
<feature type="binding site" evidence="8">
    <location>
        <position position="212"/>
    </location>
    <ligand>
        <name>Zn(2+)</name>
        <dbReference type="ChEBI" id="CHEBI:29105"/>
        <label>2</label>
    </ligand>
</feature>
<feature type="active site" description="Proton acceptor" evidence="7">
    <location>
        <position position="211"/>
    </location>
</feature>
<sequence length="351" mass="37508">MTKLKDLLVELDQLIGVSGDEVLVANYIKEQLSGNVDEHSEDALGNQFFIKKGSNSDLKVMLAAHMDEIGFVVTHIDEKGFVYIGPVGYHDCRMVISQILEIHTDKGTVKGVTGSKPAHIVSAEEEKKAIPIADMHVDIGTSNKEETESLGVRVGDFVTFDRKGQYLNGGKVFTGKAVDDRAGCAVLVEVMKRLADKDIIPTVYGVATVQEEVGIRGAGPAGFTVQPDVALAIDVTLSGGTPGIEDKAIPVKMGKGTSITFYDGGLAVPKKLAKHLEKVAEEHNIPYQRDVLLKGATDGKAISLSGHGVLTGTVSVPSRYIHSGVGCVHLDDVEHSVNLIVKFIEGLSNKL</sequence>
<feature type="binding site" evidence="8">
    <location>
        <position position="179"/>
    </location>
    <ligand>
        <name>Zn(2+)</name>
        <dbReference type="ChEBI" id="CHEBI:29105"/>
        <label>1</label>
    </ligand>
</feature>
<dbReference type="GO" id="GO:0046872">
    <property type="term" value="F:metal ion binding"/>
    <property type="evidence" value="ECO:0007669"/>
    <property type="project" value="UniProtKB-UniRule"/>
</dbReference>
<evidence type="ECO:0000256" key="8">
    <source>
        <dbReference type="PIRSR" id="PIRSR001123-2"/>
    </source>
</evidence>
<reference evidence="9" key="1">
    <citation type="submission" date="2023-05" db="EMBL/GenBank/DDBJ databases">
        <title>Comparative genomics of Bacillaceae isolates and their secondary metabolite potential.</title>
        <authorList>
            <person name="Song L."/>
            <person name="Nielsen L.J."/>
            <person name="Mohite O."/>
            <person name="Xu X."/>
            <person name="Weber T."/>
            <person name="Kovacs A.T."/>
        </authorList>
    </citation>
    <scope>NUCLEOTIDE SEQUENCE</scope>
    <source>
        <strain evidence="9">XLM17</strain>
    </source>
</reference>